<dbReference type="SUPFAM" id="SSF81383">
    <property type="entry name" value="F-box domain"/>
    <property type="match status" value="1"/>
</dbReference>
<dbReference type="Proteomes" id="UP000278143">
    <property type="component" value="Unassembled WGS sequence"/>
</dbReference>
<evidence type="ECO:0000313" key="2">
    <source>
        <dbReference type="EMBL" id="RKP27827.1"/>
    </source>
</evidence>
<dbReference type="PROSITE" id="PS50181">
    <property type="entry name" value="FBOX"/>
    <property type="match status" value="1"/>
</dbReference>
<evidence type="ECO:0000313" key="3">
    <source>
        <dbReference type="Proteomes" id="UP000278143"/>
    </source>
</evidence>
<proteinExistence type="predicted"/>
<reference evidence="3" key="1">
    <citation type="journal article" date="2018" name="Nat. Microbiol.">
        <title>Leveraging single-cell genomics to expand the fungal tree of life.</title>
        <authorList>
            <person name="Ahrendt S.R."/>
            <person name="Quandt C.A."/>
            <person name="Ciobanu D."/>
            <person name="Clum A."/>
            <person name="Salamov A."/>
            <person name="Andreopoulos B."/>
            <person name="Cheng J.F."/>
            <person name="Woyke T."/>
            <person name="Pelin A."/>
            <person name="Henrissat B."/>
            <person name="Reynolds N.K."/>
            <person name="Benny G.L."/>
            <person name="Smith M.E."/>
            <person name="James T.Y."/>
            <person name="Grigoriev I.V."/>
        </authorList>
    </citation>
    <scope>NUCLEOTIDE SEQUENCE [LARGE SCALE GENOMIC DNA]</scope>
    <source>
        <strain evidence="3">Benny S71-1</strain>
    </source>
</reference>
<sequence>MTTSTQPHSQERGPKIARLPYELLWAILLHIENSGIAALMQTSRYMRDICQRSASFWNRFYRERYGHDRIERDIKDWLDYAILPDYEDALDATIIAREKHAYHTYRMRTSIHDHWRTGAFLPLSVPVDRLKLEPLHRDDTWKMMAAAVWGGIWWSGLRGAVYVGLLKGSHHGGNVDAMQMHPLVLPSEAQLTYRFHPVFLTGRRHAVIVTPSNTSHSRIVAWSVDDRTLPARSWSLRDITSVPTVHGRWLACVSMELPETSIKIRLFPQERPAHDTARSALTLIDLDRTDERLYQFVDIGATAYHLHDIQQQKAVIFVHRLQEQGSQLSWQLGSIDIQSDPLSAAMPSTDHHPHQHDNNDAVAAPSWTQISRGSIRLASGISRYLFTSRRLDATRVLMQGSNLFGTKGCLALIDVSSRPSGHDHGDEAASFVWLNSHNYATVVSLVSRNLLVACPPRNDTVHTEENTAALILSLANGDILATIRGASWAQVEPIGGSFIAMRMKEISDASECFIIDIDTILPVDMGTRPRHHAFDELEVKQMSPSSSSSSTFSPSASAPSSSFAWHSLSRSASTMSDHLPWQEEQQPHGRPVVLKFHCYGCWHVSPTALMASFVVRKSATPDLTRPTLHRSHSSYICHSWATAETETASDTSCLYHFAYAL</sequence>
<gene>
    <name evidence="2" type="ORF">SYNPS1DRAFT_26543</name>
</gene>
<dbReference type="Pfam" id="PF12937">
    <property type="entry name" value="F-box-like"/>
    <property type="match status" value="1"/>
</dbReference>
<name>A0A4P9Z5D0_9FUNG</name>
<dbReference type="InterPro" id="IPR001810">
    <property type="entry name" value="F-box_dom"/>
</dbReference>
<evidence type="ECO:0000259" key="1">
    <source>
        <dbReference type="PROSITE" id="PS50181"/>
    </source>
</evidence>
<dbReference type="InterPro" id="IPR036047">
    <property type="entry name" value="F-box-like_dom_sf"/>
</dbReference>
<dbReference type="EMBL" id="KZ989147">
    <property type="protein sequence ID" value="RKP27827.1"/>
    <property type="molecule type" value="Genomic_DNA"/>
</dbReference>
<feature type="domain" description="F-box" evidence="1">
    <location>
        <begin position="13"/>
        <end position="60"/>
    </location>
</feature>
<accession>A0A4P9Z5D0</accession>
<dbReference type="Gene3D" id="1.20.1280.50">
    <property type="match status" value="1"/>
</dbReference>
<organism evidence="2 3">
    <name type="scientific">Syncephalis pseudoplumigaleata</name>
    <dbReference type="NCBI Taxonomy" id="1712513"/>
    <lineage>
        <taxon>Eukaryota</taxon>
        <taxon>Fungi</taxon>
        <taxon>Fungi incertae sedis</taxon>
        <taxon>Zoopagomycota</taxon>
        <taxon>Zoopagomycotina</taxon>
        <taxon>Zoopagomycetes</taxon>
        <taxon>Zoopagales</taxon>
        <taxon>Piptocephalidaceae</taxon>
        <taxon>Syncephalis</taxon>
    </lineage>
</organism>
<keyword evidence="3" id="KW-1185">Reference proteome</keyword>
<dbReference type="AlphaFoldDB" id="A0A4P9Z5D0"/>
<dbReference type="OrthoDB" id="5593632at2759"/>
<protein>
    <recommendedName>
        <fullName evidence="1">F-box domain-containing protein</fullName>
    </recommendedName>
</protein>